<protein>
    <submittedName>
        <fullName evidence="2">Uncharacterized protein</fullName>
    </submittedName>
</protein>
<gene>
    <name evidence="2" type="ORF">ARMOST_12304</name>
</gene>
<feature type="region of interest" description="Disordered" evidence="1">
    <location>
        <begin position="55"/>
        <end position="74"/>
    </location>
</feature>
<dbReference type="EMBL" id="FUEG01000010">
    <property type="protein sequence ID" value="SJL08929.1"/>
    <property type="molecule type" value="Genomic_DNA"/>
</dbReference>
<evidence type="ECO:0000313" key="3">
    <source>
        <dbReference type="Proteomes" id="UP000219338"/>
    </source>
</evidence>
<keyword evidence="3" id="KW-1185">Reference proteome</keyword>
<evidence type="ECO:0000313" key="2">
    <source>
        <dbReference type="EMBL" id="SJL08929.1"/>
    </source>
</evidence>
<reference evidence="3" key="1">
    <citation type="journal article" date="2017" name="Nat. Ecol. Evol.">
        <title>Genome expansion and lineage-specific genetic innovations in the forest pathogenic fungi Armillaria.</title>
        <authorList>
            <person name="Sipos G."/>
            <person name="Prasanna A.N."/>
            <person name="Walter M.C."/>
            <person name="O'Connor E."/>
            <person name="Balint B."/>
            <person name="Krizsan K."/>
            <person name="Kiss B."/>
            <person name="Hess J."/>
            <person name="Varga T."/>
            <person name="Slot J."/>
            <person name="Riley R."/>
            <person name="Boka B."/>
            <person name="Rigling D."/>
            <person name="Barry K."/>
            <person name="Lee J."/>
            <person name="Mihaltcheva S."/>
            <person name="LaButti K."/>
            <person name="Lipzen A."/>
            <person name="Waldron R."/>
            <person name="Moloney N.M."/>
            <person name="Sperisen C."/>
            <person name="Kredics L."/>
            <person name="Vagvoelgyi C."/>
            <person name="Patrignani A."/>
            <person name="Fitzpatrick D."/>
            <person name="Nagy I."/>
            <person name="Doyle S."/>
            <person name="Anderson J.B."/>
            <person name="Grigoriev I.V."/>
            <person name="Gueldener U."/>
            <person name="Muensterkoetter M."/>
            <person name="Nagy L.G."/>
        </authorList>
    </citation>
    <scope>NUCLEOTIDE SEQUENCE [LARGE SCALE GENOMIC DNA]</scope>
    <source>
        <strain evidence="3">C18/9</strain>
    </source>
</reference>
<sequence>MLDTDIWVRFCAEAINARRAAAVTTFEGKESDLEDAVIDFPNEVYPVAVKHVRRLPSTHSKPSSPIHPSPSGTVFAPRRHITFRRARARNTHNLRGSSFVLPRPPFRERLSRASSRTTVALRLDMKIRARHGHDYQFETTLRKGKMVVLELIGGTSRSAADVSPTKVDRPLAVLIPPP</sequence>
<accession>A0A284RJI7</accession>
<dbReference type="AlphaFoldDB" id="A0A284RJI7"/>
<organism evidence="2 3">
    <name type="scientific">Armillaria ostoyae</name>
    <name type="common">Armillaria root rot fungus</name>
    <dbReference type="NCBI Taxonomy" id="47428"/>
    <lineage>
        <taxon>Eukaryota</taxon>
        <taxon>Fungi</taxon>
        <taxon>Dikarya</taxon>
        <taxon>Basidiomycota</taxon>
        <taxon>Agaricomycotina</taxon>
        <taxon>Agaricomycetes</taxon>
        <taxon>Agaricomycetidae</taxon>
        <taxon>Agaricales</taxon>
        <taxon>Marasmiineae</taxon>
        <taxon>Physalacriaceae</taxon>
        <taxon>Armillaria</taxon>
    </lineage>
</organism>
<evidence type="ECO:0000256" key="1">
    <source>
        <dbReference type="SAM" id="MobiDB-lite"/>
    </source>
</evidence>
<name>A0A284RJI7_ARMOS</name>
<dbReference type="Proteomes" id="UP000219338">
    <property type="component" value="Unassembled WGS sequence"/>
</dbReference>
<feature type="compositionally biased region" description="Low complexity" evidence="1">
    <location>
        <begin position="57"/>
        <end position="71"/>
    </location>
</feature>
<proteinExistence type="predicted"/>